<organism evidence="5 6">
    <name type="scientific">Hwanghaeella grinnelliae</name>
    <dbReference type="NCBI Taxonomy" id="2500179"/>
    <lineage>
        <taxon>Bacteria</taxon>
        <taxon>Pseudomonadati</taxon>
        <taxon>Pseudomonadota</taxon>
        <taxon>Alphaproteobacteria</taxon>
        <taxon>Rhodospirillales</taxon>
        <taxon>Rhodospirillaceae</taxon>
        <taxon>Hwanghaeella</taxon>
    </lineage>
</organism>
<keyword evidence="6" id="KW-1185">Reference proteome</keyword>
<evidence type="ECO:0000256" key="2">
    <source>
        <dbReference type="ARBA" id="ARBA00022741"/>
    </source>
</evidence>
<dbReference type="CDD" id="cd03261">
    <property type="entry name" value="ABC_Org_Solvent_Resistant"/>
    <property type="match status" value="1"/>
</dbReference>
<dbReference type="PROSITE" id="PS00211">
    <property type="entry name" value="ABC_TRANSPORTER_1"/>
    <property type="match status" value="1"/>
</dbReference>
<dbReference type="OrthoDB" id="9802264at2"/>
<dbReference type="SMART" id="SM00382">
    <property type="entry name" value="AAA"/>
    <property type="match status" value="1"/>
</dbReference>
<proteinExistence type="predicted"/>
<dbReference type="AlphaFoldDB" id="A0A3S2VNH5"/>
<keyword evidence="1" id="KW-0813">Transport</keyword>
<dbReference type="Gene3D" id="3.40.50.300">
    <property type="entry name" value="P-loop containing nucleotide triphosphate hydrolases"/>
    <property type="match status" value="1"/>
</dbReference>
<dbReference type="PANTHER" id="PTHR43023">
    <property type="entry name" value="PROTEIN TRIGALACTOSYLDIACYLGLYCEROL 3, CHLOROPLASTIC"/>
    <property type="match status" value="1"/>
</dbReference>
<feature type="domain" description="ABC transporter" evidence="4">
    <location>
        <begin position="22"/>
        <end position="259"/>
    </location>
</feature>
<dbReference type="Proteomes" id="UP000287447">
    <property type="component" value="Unassembled WGS sequence"/>
</dbReference>
<dbReference type="InterPro" id="IPR027417">
    <property type="entry name" value="P-loop_NTPase"/>
</dbReference>
<dbReference type="Pfam" id="PF00005">
    <property type="entry name" value="ABC_tran"/>
    <property type="match status" value="1"/>
</dbReference>
<comment type="caution">
    <text evidence="5">The sequence shown here is derived from an EMBL/GenBank/DDBJ whole genome shotgun (WGS) entry which is preliminary data.</text>
</comment>
<sequence>MTEAAPPPGLTVEAKRSDEAVIRIRGLRTQFGPQIIHDNLDLDVTKGEVLGVVGGSGTGKSVLLRTIVGLQRPTAGSIELLGADVLSLTDQAKEALRTRTGVLFQDGALFSSLTVAENIQVPMREHTDLPQELMDELAELKIAMVGLPPDAAGKYPSELSGGMRKRAGLARALSLDPEIVFLDEPTAGLDPIGAAAFDQLILSLQKSLGLTVFMVTHDLDSLAAICDRIAALIDKKVRVATMAEHLRDDDPWLHEYFHGPRARAALDAKASRVSA</sequence>
<dbReference type="GO" id="GO:0005524">
    <property type="term" value="F:ATP binding"/>
    <property type="evidence" value="ECO:0007669"/>
    <property type="project" value="UniProtKB-KW"/>
</dbReference>
<evidence type="ECO:0000256" key="3">
    <source>
        <dbReference type="ARBA" id="ARBA00022840"/>
    </source>
</evidence>
<dbReference type="InterPro" id="IPR003439">
    <property type="entry name" value="ABC_transporter-like_ATP-bd"/>
</dbReference>
<dbReference type="GO" id="GO:0016887">
    <property type="term" value="F:ATP hydrolysis activity"/>
    <property type="evidence" value="ECO:0007669"/>
    <property type="project" value="InterPro"/>
</dbReference>
<evidence type="ECO:0000256" key="1">
    <source>
        <dbReference type="ARBA" id="ARBA00022448"/>
    </source>
</evidence>
<evidence type="ECO:0000313" key="6">
    <source>
        <dbReference type="Proteomes" id="UP000287447"/>
    </source>
</evidence>
<dbReference type="PROSITE" id="PS50893">
    <property type="entry name" value="ABC_TRANSPORTER_2"/>
    <property type="match status" value="1"/>
</dbReference>
<dbReference type="InterPro" id="IPR017871">
    <property type="entry name" value="ABC_transporter-like_CS"/>
</dbReference>
<dbReference type="EMBL" id="SADE01000001">
    <property type="protein sequence ID" value="RVU37851.1"/>
    <property type="molecule type" value="Genomic_DNA"/>
</dbReference>
<gene>
    <name evidence="5" type="ORF">EOI86_00675</name>
</gene>
<reference evidence="6" key="1">
    <citation type="submission" date="2019-01" db="EMBL/GenBank/DDBJ databases">
        <title>Gri0909 isolated from a small marine red alga.</title>
        <authorList>
            <person name="Kim J."/>
            <person name="Jeong S.E."/>
            <person name="Jeon C.O."/>
        </authorList>
    </citation>
    <scope>NUCLEOTIDE SEQUENCE [LARGE SCALE GENOMIC DNA]</scope>
    <source>
        <strain evidence="6">Gri0909</strain>
    </source>
</reference>
<dbReference type="RefSeq" id="WP_127763224.1">
    <property type="nucleotide sequence ID" value="NZ_SADE01000001.1"/>
</dbReference>
<evidence type="ECO:0000259" key="4">
    <source>
        <dbReference type="PROSITE" id="PS50893"/>
    </source>
</evidence>
<protein>
    <submittedName>
        <fullName evidence="5">ABC transporter ATP-binding protein</fullName>
    </submittedName>
</protein>
<dbReference type="InterPro" id="IPR003593">
    <property type="entry name" value="AAA+_ATPase"/>
</dbReference>
<keyword evidence="3 5" id="KW-0067">ATP-binding</keyword>
<evidence type="ECO:0000313" key="5">
    <source>
        <dbReference type="EMBL" id="RVU37851.1"/>
    </source>
</evidence>
<name>A0A3S2VNH5_9PROT</name>
<dbReference type="PANTHER" id="PTHR43023:SF3">
    <property type="entry name" value="PROTEIN TRIGALACTOSYLDIACYLGLYCEROL 3, CHLOROPLASTIC"/>
    <property type="match status" value="1"/>
</dbReference>
<keyword evidence="2" id="KW-0547">Nucleotide-binding</keyword>
<dbReference type="SUPFAM" id="SSF52540">
    <property type="entry name" value="P-loop containing nucleoside triphosphate hydrolases"/>
    <property type="match status" value="1"/>
</dbReference>
<accession>A0A3S2VNH5</accession>